<keyword evidence="1" id="KW-0813">Transport</keyword>
<dbReference type="SMART" id="SM00382">
    <property type="entry name" value="AAA"/>
    <property type="match status" value="1"/>
</dbReference>
<evidence type="ECO:0000259" key="4">
    <source>
        <dbReference type="PROSITE" id="PS50893"/>
    </source>
</evidence>
<reference evidence="5 6" key="1">
    <citation type="submission" date="2024-02" db="EMBL/GenBank/DDBJ databases">
        <title>Deinococcus carri NBRC 110142.</title>
        <authorList>
            <person name="Ichikawa N."/>
            <person name="Katano-Makiyama Y."/>
            <person name="Hidaka K."/>
        </authorList>
    </citation>
    <scope>NUCLEOTIDE SEQUENCE [LARGE SCALE GENOMIC DNA]</scope>
    <source>
        <strain evidence="5 6">NBRC 110142</strain>
    </source>
</reference>
<dbReference type="RefSeq" id="WP_345462043.1">
    <property type="nucleotide sequence ID" value="NZ_BAABRP010000002.1"/>
</dbReference>
<dbReference type="Gene3D" id="3.40.50.300">
    <property type="entry name" value="P-loop containing nucleotide triphosphate hydrolases"/>
    <property type="match status" value="1"/>
</dbReference>
<dbReference type="PROSITE" id="PS00211">
    <property type="entry name" value="ABC_TRANSPORTER_1"/>
    <property type="match status" value="1"/>
</dbReference>
<keyword evidence="2" id="KW-0547">Nucleotide-binding</keyword>
<dbReference type="InterPro" id="IPR027417">
    <property type="entry name" value="P-loop_NTPase"/>
</dbReference>
<dbReference type="SUPFAM" id="SSF52540">
    <property type="entry name" value="P-loop containing nucleoside triphosphate hydrolases"/>
    <property type="match status" value="1"/>
</dbReference>
<keyword evidence="6" id="KW-1185">Reference proteome</keyword>
<dbReference type="PANTHER" id="PTHR42711:SF1">
    <property type="entry name" value="ABC-TRANSPORT PROTEIN, ATP-BINDING COMPONENT"/>
    <property type="match status" value="1"/>
</dbReference>
<feature type="domain" description="ABC transporter" evidence="4">
    <location>
        <begin position="19"/>
        <end position="259"/>
    </location>
</feature>
<proteinExistence type="predicted"/>
<accession>A0ABP9W4Q8</accession>
<dbReference type="EMBL" id="BAABRP010000002">
    <property type="protein sequence ID" value="GAA5512342.1"/>
    <property type="molecule type" value="Genomic_DNA"/>
</dbReference>
<evidence type="ECO:0000313" key="5">
    <source>
        <dbReference type="EMBL" id="GAA5512342.1"/>
    </source>
</evidence>
<dbReference type="InterPro" id="IPR017871">
    <property type="entry name" value="ABC_transporter-like_CS"/>
</dbReference>
<dbReference type="InterPro" id="IPR003593">
    <property type="entry name" value="AAA+_ATPase"/>
</dbReference>
<evidence type="ECO:0000256" key="3">
    <source>
        <dbReference type="ARBA" id="ARBA00022840"/>
    </source>
</evidence>
<comment type="caution">
    <text evidence="5">The sequence shown here is derived from an EMBL/GenBank/DDBJ whole genome shotgun (WGS) entry which is preliminary data.</text>
</comment>
<dbReference type="PANTHER" id="PTHR42711">
    <property type="entry name" value="ABC TRANSPORTER ATP-BINDING PROTEIN"/>
    <property type="match status" value="1"/>
</dbReference>
<dbReference type="PROSITE" id="PS50893">
    <property type="entry name" value="ABC_TRANSPORTER_2"/>
    <property type="match status" value="1"/>
</dbReference>
<dbReference type="InterPro" id="IPR003439">
    <property type="entry name" value="ABC_transporter-like_ATP-bd"/>
</dbReference>
<evidence type="ECO:0000313" key="6">
    <source>
        <dbReference type="Proteomes" id="UP001401887"/>
    </source>
</evidence>
<evidence type="ECO:0000256" key="1">
    <source>
        <dbReference type="ARBA" id="ARBA00022448"/>
    </source>
</evidence>
<evidence type="ECO:0000256" key="2">
    <source>
        <dbReference type="ARBA" id="ARBA00022741"/>
    </source>
</evidence>
<dbReference type="Proteomes" id="UP001401887">
    <property type="component" value="Unassembled WGS sequence"/>
</dbReference>
<dbReference type="GO" id="GO:0005524">
    <property type="term" value="F:ATP binding"/>
    <property type="evidence" value="ECO:0007669"/>
    <property type="project" value="UniProtKB-KW"/>
</dbReference>
<gene>
    <name evidence="5" type="primary">btuD_3</name>
    <name evidence="5" type="ORF">Dcar01_01056</name>
</gene>
<sequence>MSDPIIHARHLKRTYRVPIRRPGLTGAFQDLLNPEYRTVQAVQDVTFDIQRGESVAYLGPNGAGKSTTVKMLAGILKPSGGELRVLDFHPHRDRQAYVRHIGVVFGQRTTLWFDLAVIESLRLLQRVYGVPEAVFQERLELFDEVLDLGGLLTTPARKLSLGQRVRADLAAALLHAPPVVFLDEPTIGLDVSVKARIRAFLRQINRDLGTTLLLTTHDLGDVEAISDRVMVIDAGQLIFDGTTRELRSDLGRGDRVTVVAPPSSLAALNAATRELAVAWVEEGKGRYSAVYDGRRVRTPDLVARTLAAVPAEDLELREASIEDVVRELYERGRRA</sequence>
<dbReference type="Pfam" id="PF00005">
    <property type="entry name" value="ABC_tran"/>
    <property type="match status" value="1"/>
</dbReference>
<dbReference type="InterPro" id="IPR050763">
    <property type="entry name" value="ABC_transporter_ATP-binding"/>
</dbReference>
<organism evidence="5 6">
    <name type="scientific">Deinococcus carri</name>
    <dbReference type="NCBI Taxonomy" id="1211323"/>
    <lineage>
        <taxon>Bacteria</taxon>
        <taxon>Thermotogati</taxon>
        <taxon>Deinococcota</taxon>
        <taxon>Deinococci</taxon>
        <taxon>Deinococcales</taxon>
        <taxon>Deinococcaceae</taxon>
        <taxon>Deinococcus</taxon>
    </lineage>
</organism>
<protein>
    <submittedName>
        <fullName evidence="5">Vitamin B12 import ATP-binding protein BtuD</fullName>
    </submittedName>
</protein>
<name>A0ABP9W4Q8_9DEIO</name>
<keyword evidence="3 5" id="KW-0067">ATP-binding</keyword>